<dbReference type="PANTHER" id="PTHR43708:SF7">
    <property type="entry name" value="OXIDOREDUCTASE"/>
    <property type="match status" value="1"/>
</dbReference>
<keyword evidence="4" id="KW-1185">Reference proteome</keyword>
<gene>
    <name evidence="3" type="ORF">LV92_04066</name>
</gene>
<reference evidence="3 4" key="1">
    <citation type="submission" date="2018-06" db="EMBL/GenBank/DDBJ databases">
        <title>Genomic Encyclopedia of Archaeal and Bacterial Type Strains, Phase II (KMG-II): from individual species to whole genera.</title>
        <authorList>
            <person name="Goeker M."/>
        </authorList>
    </citation>
    <scope>NUCLEOTIDE SEQUENCE [LARGE SCALE GENOMIC DNA]</scope>
    <source>
        <strain evidence="3 4">DSM 23522</strain>
    </source>
</reference>
<dbReference type="InterPro" id="IPR055170">
    <property type="entry name" value="GFO_IDH_MocA-like_dom"/>
</dbReference>
<dbReference type="InterPro" id="IPR051317">
    <property type="entry name" value="Gfo/Idh/MocA_oxidoreduct"/>
</dbReference>
<sequence length="341" mass="38329">MSNKIIKTGILSFGMSGTLFHAPFLNEHPGFQLTAVVERTKKIASTSYPNIKSYDTVDQLIADKDIDLVVVNTPNYTHFEFALKALRAKKHVLVEKPFCVSSAEAKELFAEAKKQDRWILPYQNRRYDSDFLAVKKVLGSGKLGAMVEAHMRYDRYRYHIGPKIAKETPVPGSGLLYDLAPHLIDAAIALFGYPLQWSKYTGQFRPKTQVDDYVHIHLVYPKGVQVFLTMSMLVVQPQAAFVLNGTKGTFVKQRTDIQEQQLLAGMSPGNALFGIEDANKYGVLTTISENGERNTEEIESVKSSYINLFEDVYKSIVEGIPYPITEKDIIKQIEILEGLEG</sequence>
<dbReference type="GO" id="GO:0000166">
    <property type="term" value="F:nucleotide binding"/>
    <property type="evidence" value="ECO:0007669"/>
    <property type="project" value="InterPro"/>
</dbReference>
<dbReference type="AlphaFoldDB" id="A0A327QP79"/>
<evidence type="ECO:0000259" key="1">
    <source>
        <dbReference type="Pfam" id="PF01408"/>
    </source>
</evidence>
<dbReference type="RefSeq" id="WP_111625396.1">
    <property type="nucleotide sequence ID" value="NZ_QLLN01000010.1"/>
</dbReference>
<evidence type="ECO:0000313" key="4">
    <source>
        <dbReference type="Proteomes" id="UP000249696"/>
    </source>
</evidence>
<dbReference type="PANTHER" id="PTHR43708">
    <property type="entry name" value="CONSERVED EXPRESSED OXIDOREDUCTASE (EUROFUNG)"/>
    <property type="match status" value="1"/>
</dbReference>
<dbReference type="InterPro" id="IPR036291">
    <property type="entry name" value="NAD(P)-bd_dom_sf"/>
</dbReference>
<dbReference type="EMBL" id="QLLN01000010">
    <property type="protein sequence ID" value="RAJ06140.1"/>
    <property type="molecule type" value="Genomic_DNA"/>
</dbReference>
<comment type="caution">
    <text evidence="3">The sequence shown here is derived from an EMBL/GenBank/DDBJ whole genome shotgun (WGS) entry which is preliminary data.</text>
</comment>
<dbReference type="SUPFAM" id="SSF51735">
    <property type="entry name" value="NAD(P)-binding Rossmann-fold domains"/>
    <property type="match status" value="1"/>
</dbReference>
<dbReference type="InterPro" id="IPR000683">
    <property type="entry name" value="Gfo/Idh/MocA-like_OxRdtase_N"/>
</dbReference>
<evidence type="ECO:0000313" key="3">
    <source>
        <dbReference type="EMBL" id="RAJ06140.1"/>
    </source>
</evidence>
<dbReference type="Gene3D" id="3.40.50.720">
    <property type="entry name" value="NAD(P)-binding Rossmann-like Domain"/>
    <property type="match status" value="1"/>
</dbReference>
<dbReference type="Proteomes" id="UP000249696">
    <property type="component" value="Unassembled WGS sequence"/>
</dbReference>
<dbReference type="Pfam" id="PF22725">
    <property type="entry name" value="GFO_IDH_MocA_C3"/>
    <property type="match status" value="1"/>
</dbReference>
<accession>A0A327QP79</accession>
<feature type="domain" description="GFO/IDH/MocA-like oxidoreductase" evidence="2">
    <location>
        <begin position="131"/>
        <end position="250"/>
    </location>
</feature>
<protein>
    <submittedName>
        <fullName evidence="3">Putative dehydrogenase</fullName>
    </submittedName>
</protein>
<evidence type="ECO:0000259" key="2">
    <source>
        <dbReference type="Pfam" id="PF22725"/>
    </source>
</evidence>
<dbReference type="Pfam" id="PF01408">
    <property type="entry name" value="GFO_IDH_MocA"/>
    <property type="match status" value="1"/>
</dbReference>
<name>A0A327QP79_9FLAO</name>
<organism evidence="3 4">
    <name type="scientific">Arenibacter echinorum</name>
    <dbReference type="NCBI Taxonomy" id="440515"/>
    <lineage>
        <taxon>Bacteria</taxon>
        <taxon>Pseudomonadati</taxon>
        <taxon>Bacteroidota</taxon>
        <taxon>Flavobacteriia</taxon>
        <taxon>Flavobacteriales</taxon>
        <taxon>Flavobacteriaceae</taxon>
        <taxon>Arenibacter</taxon>
    </lineage>
</organism>
<proteinExistence type="predicted"/>
<dbReference type="Gene3D" id="3.30.360.10">
    <property type="entry name" value="Dihydrodipicolinate Reductase, domain 2"/>
    <property type="match status" value="1"/>
</dbReference>
<dbReference type="OrthoDB" id="9815825at2"/>
<dbReference type="SUPFAM" id="SSF55347">
    <property type="entry name" value="Glyceraldehyde-3-phosphate dehydrogenase-like, C-terminal domain"/>
    <property type="match status" value="1"/>
</dbReference>
<feature type="domain" description="Gfo/Idh/MocA-like oxidoreductase N-terminal" evidence="1">
    <location>
        <begin position="7"/>
        <end position="117"/>
    </location>
</feature>